<proteinExistence type="inferred from homology"/>
<dbReference type="GO" id="GO:0007165">
    <property type="term" value="P:signal transduction"/>
    <property type="evidence" value="ECO:0007669"/>
    <property type="project" value="UniProtKB-KW"/>
</dbReference>
<keyword evidence="4" id="KW-0472">Membrane</keyword>
<dbReference type="GO" id="GO:0016020">
    <property type="term" value="C:membrane"/>
    <property type="evidence" value="ECO:0007669"/>
    <property type="project" value="InterPro"/>
</dbReference>
<evidence type="ECO:0000256" key="2">
    <source>
        <dbReference type="ARBA" id="ARBA00029447"/>
    </source>
</evidence>
<organism evidence="7 8">
    <name type="scientific">Lebetimonas natsushimae</name>
    <dbReference type="NCBI Taxonomy" id="1936991"/>
    <lineage>
        <taxon>Bacteria</taxon>
        <taxon>Pseudomonadati</taxon>
        <taxon>Campylobacterota</taxon>
        <taxon>Epsilonproteobacteria</taxon>
        <taxon>Nautiliales</taxon>
        <taxon>Nautiliaceae</taxon>
        <taxon>Lebetimonas</taxon>
    </lineage>
</organism>
<keyword evidence="1 3" id="KW-0807">Transducer</keyword>
<gene>
    <name evidence="7" type="ORF">LNAT_P0349</name>
</gene>
<dbReference type="PROSITE" id="PS50885">
    <property type="entry name" value="HAMP"/>
    <property type="match status" value="1"/>
</dbReference>
<dbReference type="InterPro" id="IPR004089">
    <property type="entry name" value="MCPsignal_dom"/>
</dbReference>
<keyword evidence="4" id="KW-0812">Transmembrane</keyword>
<dbReference type="RefSeq" id="WP_096258211.1">
    <property type="nucleotide sequence ID" value="NZ_BDME01000001.1"/>
</dbReference>
<evidence type="ECO:0000259" key="5">
    <source>
        <dbReference type="PROSITE" id="PS50111"/>
    </source>
</evidence>
<dbReference type="PRINTS" id="PR00260">
    <property type="entry name" value="CHEMTRNSDUCR"/>
</dbReference>
<evidence type="ECO:0000313" key="8">
    <source>
        <dbReference type="Proteomes" id="UP000217944"/>
    </source>
</evidence>
<dbReference type="Proteomes" id="UP000217944">
    <property type="component" value="Unassembled WGS sequence"/>
</dbReference>
<feature type="transmembrane region" description="Helical" evidence="4">
    <location>
        <begin position="42"/>
        <end position="62"/>
    </location>
</feature>
<comment type="similarity">
    <text evidence="2">Belongs to the methyl-accepting chemotaxis (MCP) protein family.</text>
</comment>
<evidence type="ECO:0000256" key="1">
    <source>
        <dbReference type="ARBA" id="ARBA00023224"/>
    </source>
</evidence>
<evidence type="ECO:0000313" key="7">
    <source>
        <dbReference type="EMBL" id="GAX87054.1"/>
    </source>
</evidence>
<protein>
    <recommendedName>
        <fullName evidence="9">Methyl-accepting chemotaxis protein</fullName>
    </recommendedName>
</protein>
<dbReference type="OrthoDB" id="9776024at2"/>
<dbReference type="GO" id="GO:0006935">
    <property type="term" value="P:chemotaxis"/>
    <property type="evidence" value="ECO:0007669"/>
    <property type="project" value="InterPro"/>
</dbReference>
<dbReference type="SUPFAM" id="SSF58104">
    <property type="entry name" value="Methyl-accepting chemotaxis protein (MCP) signaling domain"/>
    <property type="match status" value="1"/>
</dbReference>
<sequence>MQSIIKDFNIKLLIINLLTSALLLIYTYLTDYNHFFETALEHLIIAIVIQIAAYFLLEIYVVKPIKEYISVSKELSEGDGDLTKHIIIKQNNEIKIAAEYINKFISNVRNVIVDVKNITDIIRNNTNQLEKVTLELKETINQTDKEAKEISVISNKLGEHLDKTEESVSFTTETLIKTADFLEEFATTLEKEIIEILNVNEKEKELNNLLINLNSQTDEIKNVLKIINDITEQTELLALNAAIEAARAGEHGRGFAVVSDEIRKLAEQSNESLQNIETIVKTITSTIQKTSVEINDNTLKMNNIATEATKIKNELTNIVDLNKENIAYAKEATKNVTIMSHYSKQLLNNTKSLTQISKMNLNISNTISNVSSSLKDAFQKLIKELLKFKV</sequence>
<dbReference type="InterPro" id="IPR004090">
    <property type="entry name" value="Chemotax_Me-accpt_rcpt"/>
</dbReference>
<dbReference type="SMART" id="SM00283">
    <property type="entry name" value="MA"/>
    <property type="match status" value="1"/>
</dbReference>
<keyword evidence="4" id="KW-1133">Transmembrane helix</keyword>
<dbReference type="GO" id="GO:0004888">
    <property type="term" value="F:transmembrane signaling receptor activity"/>
    <property type="evidence" value="ECO:0007669"/>
    <property type="project" value="InterPro"/>
</dbReference>
<dbReference type="PANTHER" id="PTHR32089:SF114">
    <property type="entry name" value="METHYL-ACCEPTING CHEMOTAXIS PROTEIN MCPB"/>
    <property type="match status" value="1"/>
</dbReference>
<dbReference type="EMBL" id="BDME01000001">
    <property type="protein sequence ID" value="GAX87054.1"/>
    <property type="molecule type" value="Genomic_DNA"/>
</dbReference>
<evidence type="ECO:0000256" key="3">
    <source>
        <dbReference type="PROSITE-ProRule" id="PRU00284"/>
    </source>
</evidence>
<keyword evidence="8" id="KW-1185">Reference proteome</keyword>
<accession>A0A292YCR8</accession>
<dbReference type="Pfam" id="PF00015">
    <property type="entry name" value="MCPsignal"/>
    <property type="match status" value="1"/>
</dbReference>
<reference evidence="7 8" key="1">
    <citation type="journal article" date="2017" name="Syst. Appl. Microbiol.">
        <title>Lebetimonas natsushimae sp. nov., a novel strictly anaerobic, moderately thermophilic chemoautotroph isolated from a deep-sea hydrothermal vent polychaete nest in the Mid-Okinawa Trough.</title>
        <authorList>
            <person name="Nagata R."/>
            <person name="Takaki Y."/>
            <person name="Tame A."/>
            <person name="Nunoura T."/>
            <person name="Muto H."/>
            <person name="Mino S."/>
            <person name="Sawayama S."/>
            <person name="Takai K."/>
            <person name="Nakagawa S."/>
        </authorList>
    </citation>
    <scope>NUCLEOTIDE SEQUENCE [LARGE SCALE GENOMIC DNA]</scope>
    <source>
        <strain evidence="7 8">HS1857</strain>
    </source>
</reference>
<evidence type="ECO:0008006" key="9">
    <source>
        <dbReference type="Google" id="ProtNLM"/>
    </source>
</evidence>
<dbReference type="SMART" id="SM00304">
    <property type="entry name" value="HAMP"/>
    <property type="match status" value="2"/>
</dbReference>
<name>A0A292YCR8_9BACT</name>
<feature type="domain" description="Methyl-accepting transducer" evidence="5">
    <location>
        <begin position="118"/>
        <end position="354"/>
    </location>
</feature>
<comment type="caution">
    <text evidence="7">The sequence shown here is derived from an EMBL/GenBank/DDBJ whole genome shotgun (WGS) entry which is preliminary data.</text>
</comment>
<evidence type="ECO:0000256" key="4">
    <source>
        <dbReference type="SAM" id="Phobius"/>
    </source>
</evidence>
<dbReference type="Gene3D" id="1.10.287.950">
    <property type="entry name" value="Methyl-accepting chemotaxis protein"/>
    <property type="match status" value="1"/>
</dbReference>
<dbReference type="PROSITE" id="PS50111">
    <property type="entry name" value="CHEMOTAXIS_TRANSDUC_2"/>
    <property type="match status" value="1"/>
</dbReference>
<dbReference type="AlphaFoldDB" id="A0A292YCR8"/>
<feature type="domain" description="HAMP" evidence="6">
    <location>
        <begin position="59"/>
        <end position="113"/>
    </location>
</feature>
<dbReference type="PANTHER" id="PTHR32089">
    <property type="entry name" value="METHYL-ACCEPTING CHEMOTAXIS PROTEIN MCPB"/>
    <property type="match status" value="1"/>
</dbReference>
<evidence type="ECO:0000259" key="6">
    <source>
        <dbReference type="PROSITE" id="PS50885"/>
    </source>
</evidence>
<dbReference type="InterPro" id="IPR003660">
    <property type="entry name" value="HAMP_dom"/>
</dbReference>
<feature type="transmembrane region" description="Helical" evidence="4">
    <location>
        <begin position="12"/>
        <end position="30"/>
    </location>
</feature>